<feature type="domain" description="Pyridoxamine 5'-phosphate oxidase N-terminal" evidence="1">
    <location>
        <begin position="35"/>
        <end position="122"/>
    </location>
</feature>
<sequence length="301" mass="33430">MTTVYHRGEIDIQKQAGARKLAASMERTVLPVISHRYVDFIHSQSLLVLASVGDQGQVWASLLCGPAGFMAVEDEQTLRVEALPKSSDPLQQNLYDNSEVGLLLIDFVTRRRLRINGTVRMRKGGFAVHTRQVYANCPRYIQARECELRQDAPAAATVRQMTSLNDEIIQQVSQVDTFFIASFHPQSGADVSHRGGFPGFVQATDEQALLWPEYNGNGMFNTLGNLRENPQAGLLFIDFDQGDILQLSGTATIISDPERAAAIPGAERLVEFKIHSVIEARHATPLRGRFTGYSPDNPWFC</sequence>
<dbReference type="AlphaFoldDB" id="A0A1L3GPA5"/>
<dbReference type="STRING" id="1842532.A7E78_07915"/>
<feature type="domain" description="Pyridoxamine 5'-phosphate oxidase N-terminal" evidence="1">
    <location>
        <begin position="165"/>
        <end position="269"/>
    </location>
</feature>
<dbReference type="EMBL" id="CP015519">
    <property type="protein sequence ID" value="APG27767.1"/>
    <property type="molecule type" value="Genomic_DNA"/>
</dbReference>
<evidence type="ECO:0000313" key="2">
    <source>
        <dbReference type="EMBL" id="APG27767.1"/>
    </source>
</evidence>
<protein>
    <recommendedName>
        <fullName evidence="1">Pyridoxamine 5'-phosphate oxidase N-terminal domain-containing protein</fullName>
    </recommendedName>
</protein>
<evidence type="ECO:0000259" key="1">
    <source>
        <dbReference type="Pfam" id="PF01243"/>
    </source>
</evidence>
<reference evidence="2 3" key="1">
    <citation type="journal article" date="2017" name="Genome Announc.">
        <title>Complete Genome Sequences of Two Acetylene-Fermenting Pelobacter acetylenicus Strains.</title>
        <authorList>
            <person name="Sutton J.M."/>
            <person name="Baesman S.M."/>
            <person name="Fierst J.L."/>
            <person name="Poret-Peterson A.T."/>
            <person name="Oremland R.S."/>
            <person name="Dunlap D.S."/>
            <person name="Akob D.M."/>
        </authorList>
    </citation>
    <scope>NUCLEOTIDE SEQUENCE [LARGE SCALE GENOMIC DNA]</scope>
    <source>
        <strain evidence="2 3">SFB93</strain>
    </source>
</reference>
<gene>
    <name evidence="2" type="ORF">A7E78_07915</name>
</gene>
<proteinExistence type="predicted"/>
<name>A0A1L3GPA5_9BACT</name>
<evidence type="ECO:0000313" key="3">
    <source>
        <dbReference type="Proteomes" id="UP000182517"/>
    </source>
</evidence>
<dbReference type="KEGG" id="pef:A7E78_07915"/>
<organism evidence="2 3">
    <name type="scientific">Syntrophotalea acetylenivorans</name>
    <dbReference type="NCBI Taxonomy" id="1842532"/>
    <lineage>
        <taxon>Bacteria</taxon>
        <taxon>Pseudomonadati</taxon>
        <taxon>Thermodesulfobacteriota</taxon>
        <taxon>Desulfuromonadia</taxon>
        <taxon>Desulfuromonadales</taxon>
        <taxon>Syntrophotaleaceae</taxon>
        <taxon>Syntrophotalea</taxon>
    </lineage>
</organism>
<dbReference type="Gene3D" id="2.30.110.10">
    <property type="entry name" value="Electron Transport, Fmn-binding Protein, Chain A"/>
    <property type="match status" value="2"/>
</dbReference>
<dbReference type="SUPFAM" id="SSF50475">
    <property type="entry name" value="FMN-binding split barrel"/>
    <property type="match status" value="2"/>
</dbReference>
<dbReference type="PANTHER" id="PTHR42815:SF2">
    <property type="entry name" value="FAD-BINDING, PUTATIVE (AFU_ORTHOLOGUE AFUA_6G07600)-RELATED"/>
    <property type="match status" value="1"/>
</dbReference>
<dbReference type="InterPro" id="IPR011576">
    <property type="entry name" value="Pyridox_Oxase_N"/>
</dbReference>
<keyword evidence="3" id="KW-1185">Reference proteome</keyword>
<accession>A0A1L3GPA5</accession>
<dbReference type="OrthoDB" id="9786134at2"/>
<dbReference type="InterPro" id="IPR012349">
    <property type="entry name" value="Split_barrel_FMN-bd"/>
</dbReference>
<dbReference type="Proteomes" id="UP000182517">
    <property type="component" value="Chromosome"/>
</dbReference>
<dbReference type="Pfam" id="PF01243">
    <property type="entry name" value="PNPOx_N"/>
    <property type="match status" value="2"/>
</dbReference>
<dbReference type="PANTHER" id="PTHR42815">
    <property type="entry name" value="FAD-BINDING, PUTATIVE (AFU_ORTHOLOGUE AFUA_6G07600)-RELATED"/>
    <property type="match status" value="1"/>
</dbReference>
<dbReference type="RefSeq" id="WP_072283734.1">
    <property type="nucleotide sequence ID" value="NZ_CP015519.1"/>
</dbReference>